<dbReference type="Proteomes" id="UP000233837">
    <property type="component" value="Unassembled WGS sequence"/>
</dbReference>
<gene>
    <name evidence="2" type="ORF">MA16_Dca021395</name>
</gene>
<evidence type="ECO:0000256" key="1">
    <source>
        <dbReference type="SAM" id="MobiDB-lite"/>
    </source>
</evidence>
<feature type="region of interest" description="Disordered" evidence="1">
    <location>
        <begin position="46"/>
        <end position="79"/>
    </location>
</feature>
<name>A0A2I0X785_9ASPA</name>
<sequence length="79" mass="8409">MLGCSRIEHIGGGGGITSGRTHEGMARLFQPPPKQKASLATFLSFLTPRQDSRKQSDSSPSLLFARPGSSRSPSVDPLL</sequence>
<organism evidence="2 3">
    <name type="scientific">Dendrobium catenatum</name>
    <dbReference type="NCBI Taxonomy" id="906689"/>
    <lineage>
        <taxon>Eukaryota</taxon>
        <taxon>Viridiplantae</taxon>
        <taxon>Streptophyta</taxon>
        <taxon>Embryophyta</taxon>
        <taxon>Tracheophyta</taxon>
        <taxon>Spermatophyta</taxon>
        <taxon>Magnoliopsida</taxon>
        <taxon>Liliopsida</taxon>
        <taxon>Asparagales</taxon>
        <taxon>Orchidaceae</taxon>
        <taxon>Epidendroideae</taxon>
        <taxon>Malaxideae</taxon>
        <taxon>Dendrobiinae</taxon>
        <taxon>Dendrobium</taxon>
    </lineage>
</organism>
<evidence type="ECO:0000313" key="3">
    <source>
        <dbReference type="Proteomes" id="UP000233837"/>
    </source>
</evidence>
<feature type="region of interest" description="Disordered" evidence="1">
    <location>
        <begin position="1"/>
        <end position="33"/>
    </location>
</feature>
<proteinExistence type="predicted"/>
<reference evidence="2 3" key="2">
    <citation type="journal article" date="2017" name="Nature">
        <title>The Apostasia genome and the evolution of orchids.</title>
        <authorList>
            <person name="Zhang G.Q."/>
            <person name="Liu K.W."/>
            <person name="Li Z."/>
            <person name="Lohaus R."/>
            <person name="Hsiao Y.Y."/>
            <person name="Niu S.C."/>
            <person name="Wang J.Y."/>
            <person name="Lin Y.C."/>
            <person name="Xu Q."/>
            <person name="Chen L.J."/>
            <person name="Yoshida K."/>
            <person name="Fujiwara S."/>
            <person name="Wang Z.W."/>
            <person name="Zhang Y.Q."/>
            <person name="Mitsuda N."/>
            <person name="Wang M."/>
            <person name="Liu G.H."/>
            <person name="Pecoraro L."/>
            <person name="Huang H.X."/>
            <person name="Xiao X.J."/>
            <person name="Lin M."/>
            <person name="Wu X.Y."/>
            <person name="Wu W.L."/>
            <person name="Chen Y.Y."/>
            <person name="Chang S.B."/>
            <person name="Sakamoto S."/>
            <person name="Ohme-Takagi M."/>
            <person name="Yagi M."/>
            <person name="Zeng S.J."/>
            <person name="Shen C.Y."/>
            <person name="Yeh C.M."/>
            <person name="Luo Y.B."/>
            <person name="Tsai W.C."/>
            <person name="Van de Peer Y."/>
            <person name="Liu Z.J."/>
        </authorList>
    </citation>
    <scope>NUCLEOTIDE SEQUENCE [LARGE SCALE GENOMIC DNA]</scope>
    <source>
        <tissue evidence="2">The whole plant</tissue>
    </source>
</reference>
<dbReference type="EMBL" id="KZ502083">
    <property type="protein sequence ID" value="PKU83778.1"/>
    <property type="molecule type" value="Genomic_DNA"/>
</dbReference>
<reference evidence="2 3" key="1">
    <citation type="journal article" date="2016" name="Sci. Rep.">
        <title>The Dendrobium catenatum Lindl. genome sequence provides insights into polysaccharide synthase, floral development and adaptive evolution.</title>
        <authorList>
            <person name="Zhang G.Q."/>
            <person name="Xu Q."/>
            <person name="Bian C."/>
            <person name="Tsai W.C."/>
            <person name="Yeh C.M."/>
            <person name="Liu K.W."/>
            <person name="Yoshida K."/>
            <person name="Zhang L.S."/>
            <person name="Chang S.B."/>
            <person name="Chen F."/>
            <person name="Shi Y."/>
            <person name="Su Y.Y."/>
            <person name="Zhang Y.Q."/>
            <person name="Chen L.J."/>
            <person name="Yin Y."/>
            <person name="Lin M."/>
            <person name="Huang H."/>
            <person name="Deng H."/>
            <person name="Wang Z.W."/>
            <person name="Zhu S.L."/>
            <person name="Zhao X."/>
            <person name="Deng C."/>
            <person name="Niu S.C."/>
            <person name="Huang J."/>
            <person name="Wang M."/>
            <person name="Liu G.H."/>
            <person name="Yang H.J."/>
            <person name="Xiao X.J."/>
            <person name="Hsiao Y.Y."/>
            <person name="Wu W.L."/>
            <person name="Chen Y.Y."/>
            <person name="Mitsuda N."/>
            <person name="Ohme-Takagi M."/>
            <person name="Luo Y.B."/>
            <person name="Van de Peer Y."/>
            <person name="Liu Z.J."/>
        </authorList>
    </citation>
    <scope>NUCLEOTIDE SEQUENCE [LARGE SCALE GENOMIC DNA]</scope>
    <source>
        <tissue evidence="2">The whole plant</tissue>
    </source>
</reference>
<accession>A0A2I0X785</accession>
<evidence type="ECO:0000313" key="2">
    <source>
        <dbReference type="EMBL" id="PKU83778.1"/>
    </source>
</evidence>
<keyword evidence="3" id="KW-1185">Reference proteome</keyword>
<protein>
    <submittedName>
        <fullName evidence="2">Uncharacterized protein</fullName>
    </submittedName>
</protein>
<dbReference type="AlphaFoldDB" id="A0A2I0X785"/>